<feature type="domain" description="RSE1/DDB1/CPSF1 second beta-propeller" evidence="5">
    <location>
        <begin position="542"/>
        <end position="872"/>
    </location>
</feature>
<dbReference type="Proteomes" id="UP000827284">
    <property type="component" value="Unassembled WGS sequence"/>
</dbReference>
<dbReference type="Pfam" id="PF23726">
    <property type="entry name" value="Beta-prop_RSE1_2nd"/>
    <property type="match status" value="1"/>
</dbReference>
<dbReference type="SUPFAM" id="SSF50978">
    <property type="entry name" value="WD40 repeat-like"/>
    <property type="match status" value="1"/>
</dbReference>
<dbReference type="InterPro" id="IPR004871">
    <property type="entry name" value="RSE1/DDB1/CPSF1_C"/>
</dbReference>
<dbReference type="InterPro" id="IPR018846">
    <property type="entry name" value="Beta-prop_RSE1/DDB1/CPSF1_1st"/>
</dbReference>
<accession>A0A9P3LU95</accession>
<proteinExistence type="predicted"/>
<dbReference type="InterPro" id="IPR015943">
    <property type="entry name" value="WD40/YVTN_repeat-like_dom_sf"/>
</dbReference>
<dbReference type="OrthoDB" id="20774at2759"/>
<evidence type="ECO:0000313" key="6">
    <source>
        <dbReference type="EMBL" id="GJJ70931.1"/>
    </source>
</evidence>
<evidence type="ECO:0000259" key="5">
    <source>
        <dbReference type="Pfam" id="PF23726"/>
    </source>
</evidence>
<protein>
    <recommendedName>
        <fullName evidence="8">Cleavage/polyadenylation specificity factor A subunit N-terminal domain-containing protein</fullName>
    </recommendedName>
</protein>
<dbReference type="GO" id="GO:0003676">
    <property type="term" value="F:nucleic acid binding"/>
    <property type="evidence" value="ECO:0007669"/>
    <property type="project" value="InterPro"/>
</dbReference>
<dbReference type="GO" id="GO:0005634">
    <property type="term" value="C:nucleus"/>
    <property type="evidence" value="ECO:0007669"/>
    <property type="project" value="UniProtKB-SubCell"/>
</dbReference>
<keyword evidence="7" id="KW-1185">Reference proteome</keyword>
<name>A0A9P3LU95_9FUNG</name>
<comment type="caution">
    <text evidence="6">The sequence shown here is derived from an EMBL/GenBank/DDBJ whole genome shotgun (WGS) entry which is preliminary data.</text>
</comment>
<evidence type="ECO:0000259" key="4">
    <source>
        <dbReference type="Pfam" id="PF10433"/>
    </source>
</evidence>
<dbReference type="PANTHER" id="PTHR10644">
    <property type="entry name" value="DNA REPAIR/RNA PROCESSING CPSF FAMILY"/>
    <property type="match status" value="1"/>
</dbReference>
<evidence type="ECO:0000256" key="2">
    <source>
        <dbReference type="ARBA" id="ARBA00023242"/>
    </source>
</evidence>
<dbReference type="Gene3D" id="2.130.10.10">
    <property type="entry name" value="YVTN repeat-like/Quinoprotein amine dehydrogenase"/>
    <property type="match status" value="3"/>
</dbReference>
<keyword evidence="2" id="KW-0539">Nucleus</keyword>
<organism evidence="6 7">
    <name type="scientific">Entomortierella parvispora</name>
    <dbReference type="NCBI Taxonomy" id="205924"/>
    <lineage>
        <taxon>Eukaryota</taxon>
        <taxon>Fungi</taxon>
        <taxon>Fungi incertae sedis</taxon>
        <taxon>Mucoromycota</taxon>
        <taxon>Mortierellomycotina</taxon>
        <taxon>Mortierellomycetes</taxon>
        <taxon>Mortierellales</taxon>
        <taxon>Mortierellaceae</taxon>
        <taxon>Entomortierella</taxon>
    </lineage>
</organism>
<dbReference type="InterPro" id="IPR036322">
    <property type="entry name" value="WD40_repeat_dom_sf"/>
</dbReference>
<feature type="domain" description="RSE1/DDB1/CPSF1 C-terminal" evidence="3">
    <location>
        <begin position="944"/>
        <end position="1339"/>
    </location>
</feature>
<reference evidence="6" key="2">
    <citation type="journal article" date="2022" name="Microbiol. Resour. Announc.">
        <title>Whole-Genome Sequence of Entomortierella parvispora E1425, a Mucoromycotan Fungus Associated with Burkholderiaceae-Related Endosymbiotic Bacteria.</title>
        <authorList>
            <person name="Herlambang A."/>
            <person name="Guo Y."/>
            <person name="Takashima Y."/>
            <person name="Narisawa K."/>
            <person name="Ohta H."/>
            <person name="Nishizawa T."/>
        </authorList>
    </citation>
    <scope>NUCLEOTIDE SEQUENCE</scope>
    <source>
        <strain evidence="6">E1425</strain>
    </source>
</reference>
<dbReference type="EMBL" id="BQFW01000004">
    <property type="protein sequence ID" value="GJJ70931.1"/>
    <property type="molecule type" value="Genomic_DNA"/>
</dbReference>
<feature type="domain" description="RSE1/DDB1/CPSF1 first beta-propeller" evidence="4">
    <location>
        <begin position="55"/>
        <end position="487"/>
    </location>
</feature>
<reference evidence="6" key="1">
    <citation type="submission" date="2021-11" db="EMBL/GenBank/DDBJ databases">
        <authorList>
            <person name="Herlambang A."/>
            <person name="Guo Y."/>
            <person name="Takashima Y."/>
            <person name="Nishizawa T."/>
        </authorList>
    </citation>
    <scope>NUCLEOTIDE SEQUENCE</scope>
    <source>
        <strain evidence="6">E1425</strain>
    </source>
</reference>
<dbReference type="InterPro" id="IPR058543">
    <property type="entry name" value="Beta-prop_RSE1/DDB1/CPSF1_2nd"/>
</dbReference>
<dbReference type="Pfam" id="PF10433">
    <property type="entry name" value="Beta-prop_RSE1_1st"/>
    <property type="match status" value="1"/>
</dbReference>
<evidence type="ECO:0000256" key="1">
    <source>
        <dbReference type="ARBA" id="ARBA00004123"/>
    </source>
</evidence>
<evidence type="ECO:0000259" key="3">
    <source>
        <dbReference type="Pfam" id="PF03178"/>
    </source>
</evidence>
<gene>
    <name evidence="6" type="ORF">EMPS_03281</name>
</gene>
<evidence type="ECO:0000313" key="7">
    <source>
        <dbReference type="Proteomes" id="UP000827284"/>
    </source>
</evidence>
<dbReference type="Pfam" id="PF03178">
    <property type="entry name" value="CPSF_A"/>
    <property type="match status" value="1"/>
</dbReference>
<sequence length="1429" mass="157109">MLVKPMHSMDPDQDYANVRVYTRHLQPPSAIHQACIVDWTRRPKDVAEDPQEPNVDIVFGKGTFLSLHKFVAEEADDTGRPSGSLQLVHEQAVFGKIKDLRTLYCTFEPEDIEESTDDAMDVDQDPDIISSKHSWDRPRLGYLPKSASPTVLVATSDSGVLSFVTFQFDDKSYSRGNFYILKEVEIAEPGSGYTEAGAKIAIDPTSRVMAISALQNHIKLVILRGTKRSQFDPVERISAIDLNGTIVGMEFLTADPYDAEDHAILAVAFFNKETDRYHIATFHIGLHNHLAGPLSIKIGTSPIRLDPMQSVLHIKALPNLPCSLVYIDEEKITLVTVERGASPTNSLKHKHHDSLKLMKRDLTSKGEEGAGNPYPLISACATPPRSQIPLSDQTLYLGSDTAELYRINIQHLTYGMNFELITGDRPVGEVLFVLARAQLKTEPIMGDTNQDIILNTDYLLYSNDQGDGGILAVKEEEDGIDLFAITELQNTSPVLDFCAREPSFPGRDALFVCSGMKEEGSIKRIRSGITVESTGSSGDNFFAGATGLWSVKESATDEFDTFIVTSFIQQTKIMRSGLGGSLEDVSESVGFDLTLDTLEAGRLKDQILFQVHRGGVIAVQPGTDLKCSWQSNDSVVASACWVNEGILMIGQISAGSSSLVLLKLASSVEEGSNSVLELKVIATRSLSAEPTTIHCWQVETAGQSSSPSPRPSLQYCCVGSLEPSILVFQITKDQIRDVYTESLAQAGLESVTIPHSICVLTDNDNKRKVAVGLRDGSIISYDWNGPADSSTAPSRVLSNPRLFKLGILPVRFAMANQGRCSRVLIYSDRLWQAELKDTFEIQSVLFDDEISQASAFQTSVQEQSSHPCFVCIVDHDMQLITLQGSSPYNYQTLSLGQTPRRILDITSKKLLLVATVGDGFPFAETTLQLVDPERASNEPGLEKQHVVCETSLKQGEAVFSMAEWKIPRPNKSDAVYICIGTGLFSPTGTEISAAAPKHGRLVIFSVKQSKKGDRKFRKVEMELRWAMSMPAPVFAISTFIDMKILISNGSTLKLMGLDLENKTLVEKAIYRERWPIVQISSSGSMICTGSRREAICFYEYQAATAGERSADRIRFIKSARSMRIVSDCLALSPEFAVGVDLSGGIFGIGYSPEDPNCQHTLVDRFSIHVGEVMNRIRLTKLWPAEERSMKGVALSQHQTAVGEESSISQTGFSSAITATSQTGHASIESTQLSLDRWVLLPWTLPEESFASSQALTQASSSSLHLRTAPQALIGGSLIGSLVGFWRLRSSLYPILHALQTVMQTTYEGRPLLGNQHDRYRSLSSPMICTVDGNLLQQFMRLDHGQQIGLVTKAVGLERLVEGWLHQQQETMGMSAAEREILTSTNCLDRERESATCLEHGPSSPDKGKCATVHMIGHVLAYLQSLDWHQ</sequence>
<dbReference type="InterPro" id="IPR050358">
    <property type="entry name" value="RSE1/DDB1/CFT1"/>
</dbReference>
<evidence type="ECO:0008006" key="8">
    <source>
        <dbReference type="Google" id="ProtNLM"/>
    </source>
</evidence>
<comment type="subcellular location">
    <subcellularLocation>
        <location evidence="1">Nucleus</location>
    </subcellularLocation>
</comment>